<keyword evidence="2" id="KW-1185">Reference proteome</keyword>
<name>A0AAN7SAD7_MYCAM</name>
<reference evidence="1 2" key="1">
    <citation type="journal article" date="2023" name="J. Hered.">
        <title>Chromosome-level genome of the wood stork (Mycteria americana) provides insight into avian chromosome evolution.</title>
        <authorList>
            <person name="Flamio R. Jr."/>
            <person name="Ramstad K.M."/>
        </authorList>
    </citation>
    <scope>NUCLEOTIDE SEQUENCE [LARGE SCALE GENOMIC DNA]</scope>
    <source>
        <strain evidence="1">JAX WOST 10</strain>
    </source>
</reference>
<dbReference type="EMBL" id="JAUNZN010000001">
    <property type="protein sequence ID" value="KAK4832592.1"/>
    <property type="molecule type" value="Genomic_DNA"/>
</dbReference>
<evidence type="ECO:0000313" key="1">
    <source>
        <dbReference type="EMBL" id="KAK4832592.1"/>
    </source>
</evidence>
<proteinExistence type="predicted"/>
<sequence length="219" mass="24217">MWWCWAQPQPGLYMPSWGLCMLLQHQRGRSKDHPPKQPSAAKLVLICPSCQVLLPGYVPFLHPFHTADLTWEAHSLRAHLGGTSMGETGREAGWEGVAWAGQDAAPFTLSSPPKLCMLSMTSYGMECPFGQLGSAVPAVSPPNFLCTPSLLAGGSKIEKRACIIWWSWGWQGLEVVAFLRNIPTCFLFRGGMVQTSEQYEFVHHALSLYESRLSAKAVQ</sequence>
<protein>
    <submittedName>
        <fullName evidence="1">Uncharacterized protein</fullName>
    </submittedName>
</protein>
<organism evidence="1 2">
    <name type="scientific">Mycteria americana</name>
    <name type="common">Wood stork</name>
    <dbReference type="NCBI Taxonomy" id="33587"/>
    <lineage>
        <taxon>Eukaryota</taxon>
        <taxon>Metazoa</taxon>
        <taxon>Chordata</taxon>
        <taxon>Craniata</taxon>
        <taxon>Vertebrata</taxon>
        <taxon>Euteleostomi</taxon>
        <taxon>Archelosauria</taxon>
        <taxon>Archosauria</taxon>
        <taxon>Dinosauria</taxon>
        <taxon>Saurischia</taxon>
        <taxon>Theropoda</taxon>
        <taxon>Coelurosauria</taxon>
        <taxon>Aves</taxon>
        <taxon>Neognathae</taxon>
        <taxon>Neoaves</taxon>
        <taxon>Aequornithes</taxon>
        <taxon>Ciconiiformes</taxon>
        <taxon>Ciconiidae</taxon>
        <taxon>Mycteria</taxon>
    </lineage>
</organism>
<accession>A0AAN7SAD7</accession>
<dbReference type="AlphaFoldDB" id="A0AAN7SAD7"/>
<gene>
    <name evidence="1" type="ORF">QYF61_024383</name>
</gene>
<evidence type="ECO:0000313" key="2">
    <source>
        <dbReference type="Proteomes" id="UP001333110"/>
    </source>
</evidence>
<dbReference type="Proteomes" id="UP001333110">
    <property type="component" value="Unassembled WGS sequence"/>
</dbReference>
<comment type="caution">
    <text evidence="1">The sequence shown here is derived from an EMBL/GenBank/DDBJ whole genome shotgun (WGS) entry which is preliminary data.</text>
</comment>